<dbReference type="Proteomes" id="UP001295684">
    <property type="component" value="Unassembled WGS sequence"/>
</dbReference>
<dbReference type="AlphaFoldDB" id="A0AAD1XHW8"/>
<sequence>MESHKLKQMVKADTMKDIRMLFQVQSSLEEVKKQMRQLNKEVEEERTQGKKKINIKLKPNNVNKMLRTGHDSELMEMKWGVSPSRMRNRDDLKKRKSNFFWENYKKGNLAVKDYIKIKNTYMSKSIKS</sequence>
<accession>A0AAD1XHW8</accession>
<organism evidence="2 3">
    <name type="scientific">Euplotes crassus</name>
    <dbReference type="NCBI Taxonomy" id="5936"/>
    <lineage>
        <taxon>Eukaryota</taxon>
        <taxon>Sar</taxon>
        <taxon>Alveolata</taxon>
        <taxon>Ciliophora</taxon>
        <taxon>Intramacronucleata</taxon>
        <taxon>Spirotrichea</taxon>
        <taxon>Hypotrichia</taxon>
        <taxon>Euplotida</taxon>
        <taxon>Euplotidae</taxon>
        <taxon>Moneuplotes</taxon>
    </lineage>
</organism>
<evidence type="ECO:0000313" key="2">
    <source>
        <dbReference type="EMBL" id="CAI2373036.1"/>
    </source>
</evidence>
<dbReference type="EMBL" id="CAMPGE010014360">
    <property type="protein sequence ID" value="CAI2373036.1"/>
    <property type="molecule type" value="Genomic_DNA"/>
</dbReference>
<feature type="coiled-coil region" evidence="1">
    <location>
        <begin position="21"/>
        <end position="52"/>
    </location>
</feature>
<gene>
    <name evidence="2" type="ORF">ECRASSUSDP1_LOCUS14374</name>
</gene>
<proteinExistence type="predicted"/>
<comment type="caution">
    <text evidence="2">The sequence shown here is derived from an EMBL/GenBank/DDBJ whole genome shotgun (WGS) entry which is preliminary data.</text>
</comment>
<evidence type="ECO:0000313" key="3">
    <source>
        <dbReference type="Proteomes" id="UP001295684"/>
    </source>
</evidence>
<keyword evidence="3" id="KW-1185">Reference proteome</keyword>
<name>A0AAD1XHW8_EUPCR</name>
<evidence type="ECO:0000256" key="1">
    <source>
        <dbReference type="SAM" id="Coils"/>
    </source>
</evidence>
<protein>
    <submittedName>
        <fullName evidence="2">Uncharacterized protein</fullName>
    </submittedName>
</protein>
<reference evidence="2" key="1">
    <citation type="submission" date="2023-07" db="EMBL/GenBank/DDBJ databases">
        <authorList>
            <consortium name="AG Swart"/>
            <person name="Singh M."/>
            <person name="Singh A."/>
            <person name="Seah K."/>
            <person name="Emmerich C."/>
        </authorList>
    </citation>
    <scope>NUCLEOTIDE SEQUENCE</scope>
    <source>
        <strain evidence="2">DP1</strain>
    </source>
</reference>
<keyword evidence="1" id="KW-0175">Coiled coil</keyword>